<organism evidence="5 6">
    <name type="scientific">Carnobacterium maltaromaticum LMA28</name>
    <dbReference type="NCBI Taxonomy" id="1234679"/>
    <lineage>
        <taxon>Bacteria</taxon>
        <taxon>Bacillati</taxon>
        <taxon>Bacillota</taxon>
        <taxon>Bacilli</taxon>
        <taxon>Lactobacillales</taxon>
        <taxon>Carnobacteriaceae</taxon>
        <taxon>Carnobacterium</taxon>
    </lineage>
</organism>
<dbReference type="KEGG" id="cml:BN424_1125"/>
<evidence type="ECO:0000259" key="4">
    <source>
        <dbReference type="PROSITE" id="PS50893"/>
    </source>
</evidence>
<keyword evidence="1" id="KW-0813">Transport</keyword>
<dbReference type="InterPro" id="IPR051782">
    <property type="entry name" value="ABC_Transporter_VariousFunc"/>
</dbReference>
<feature type="domain" description="ABC transporter" evidence="4">
    <location>
        <begin position="3"/>
        <end position="233"/>
    </location>
</feature>
<dbReference type="EMBL" id="HE999757">
    <property type="protein sequence ID" value="CCO10606.1"/>
    <property type="molecule type" value="Genomic_DNA"/>
</dbReference>
<dbReference type="AlphaFoldDB" id="K8EQ06"/>
<evidence type="ECO:0000256" key="3">
    <source>
        <dbReference type="ARBA" id="ARBA00022840"/>
    </source>
</evidence>
<dbReference type="SUPFAM" id="SSF52540">
    <property type="entry name" value="P-loop containing nucleoside triphosphate hydrolases"/>
    <property type="match status" value="1"/>
</dbReference>
<dbReference type="RefSeq" id="WP_015075932.1">
    <property type="nucleotide sequence ID" value="NC_019425.2"/>
</dbReference>
<dbReference type="PROSITE" id="PS00211">
    <property type="entry name" value="ABC_TRANSPORTER_1"/>
    <property type="match status" value="1"/>
</dbReference>
<dbReference type="Proteomes" id="UP000000212">
    <property type="component" value="Chromosome"/>
</dbReference>
<accession>K8EQ06</accession>
<sequence length="249" mass="27722">MSLKVTNLTGGYSQVPVLKDISFEVEKGKLIGLIGLNGAGKSTAIKHIIGLMNPQKGSITIDELTLTADTEGYRKKFAFIPETPVLYEELTLKEHIELTAMAYDVPQDIAFQRAEKLLTSFRLSNKLDWFPANFSKGMKQKVMILCAFLVEPSLYIIDEPFLGLDPLGINALLELMNEMKEQGASILMSTHILATAERQCDGFVLLHNGEIKAQGTLEDLRASFQMPEATLDEIYIHLTKEEDQLNDDA</sequence>
<dbReference type="SMART" id="SM00382">
    <property type="entry name" value="AAA"/>
    <property type="match status" value="1"/>
</dbReference>
<dbReference type="PANTHER" id="PTHR42939">
    <property type="entry name" value="ABC TRANSPORTER ATP-BINDING PROTEIN ALBC-RELATED"/>
    <property type="match status" value="1"/>
</dbReference>
<keyword evidence="6" id="KW-1185">Reference proteome</keyword>
<evidence type="ECO:0000313" key="5">
    <source>
        <dbReference type="EMBL" id="CCO10606.1"/>
    </source>
</evidence>
<proteinExistence type="predicted"/>
<reference evidence="6" key="1">
    <citation type="journal article" date="2013" name="Genome Announc.">
        <title>Complete Chromosome Sequence of Carnobacterium maltaromaticum LMA 28.</title>
        <authorList>
            <person name="Cailliez-Grimal C."/>
            <person name="Chaillou S."/>
            <person name="Anba-Mondoloni J."/>
            <person name="Loux V."/>
            <person name="Afzal M.I."/>
            <person name="Rahman A."/>
            <person name="Kergourlay G."/>
            <person name="Champomier-Verges M.C."/>
            <person name="Zagorec M."/>
            <person name="Dalgaard P."/>
            <person name="Leisner J.J."/>
            <person name="Prevost H."/>
            <person name="Revol-Junelles A.M."/>
            <person name="Borges F."/>
        </authorList>
    </citation>
    <scope>NUCLEOTIDE SEQUENCE</scope>
    <source>
        <strain evidence="6">LMA28</strain>
    </source>
</reference>
<evidence type="ECO:0000313" key="6">
    <source>
        <dbReference type="Proteomes" id="UP000000212"/>
    </source>
</evidence>
<protein>
    <submittedName>
        <fullName evidence="5">ABC-type transporter ATP-binding protein EcsA</fullName>
    </submittedName>
</protein>
<dbReference type="Pfam" id="PF00005">
    <property type="entry name" value="ABC_tran"/>
    <property type="match status" value="1"/>
</dbReference>
<dbReference type="PANTHER" id="PTHR42939:SF5">
    <property type="entry name" value="ABC-TYPE TRANSPORTER ATP-BINDING PROTEIN ECSA"/>
    <property type="match status" value="1"/>
</dbReference>
<evidence type="ECO:0000256" key="2">
    <source>
        <dbReference type="ARBA" id="ARBA00022741"/>
    </source>
</evidence>
<dbReference type="InterPro" id="IPR003439">
    <property type="entry name" value="ABC_transporter-like_ATP-bd"/>
</dbReference>
<dbReference type="OrthoDB" id="9804819at2"/>
<gene>
    <name evidence="5" type="primary">ecsA</name>
    <name evidence="5" type="ORF">BN424_1125</name>
</gene>
<name>K8EQ06_CARML</name>
<dbReference type="InterPro" id="IPR003593">
    <property type="entry name" value="AAA+_ATPase"/>
</dbReference>
<dbReference type="InterPro" id="IPR017871">
    <property type="entry name" value="ABC_transporter-like_CS"/>
</dbReference>
<keyword evidence="3 5" id="KW-0067">ATP-binding</keyword>
<dbReference type="HOGENOM" id="CLU_000604_1_2_9"/>
<dbReference type="PROSITE" id="PS50893">
    <property type="entry name" value="ABC_TRANSPORTER_2"/>
    <property type="match status" value="1"/>
</dbReference>
<dbReference type="InterPro" id="IPR027417">
    <property type="entry name" value="P-loop_NTPase"/>
</dbReference>
<dbReference type="GeneID" id="83606550"/>
<dbReference type="STRING" id="1234679.BN424_1125"/>
<evidence type="ECO:0000256" key="1">
    <source>
        <dbReference type="ARBA" id="ARBA00022448"/>
    </source>
</evidence>
<dbReference type="Gene3D" id="3.40.50.300">
    <property type="entry name" value="P-loop containing nucleotide triphosphate hydrolases"/>
    <property type="match status" value="1"/>
</dbReference>
<dbReference type="GO" id="GO:0016887">
    <property type="term" value="F:ATP hydrolysis activity"/>
    <property type="evidence" value="ECO:0007669"/>
    <property type="project" value="InterPro"/>
</dbReference>
<dbReference type="GO" id="GO:0005524">
    <property type="term" value="F:ATP binding"/>
    <property type="evidence" value="ECO:0007669"/>
    <property type="project" value="UniProtKB-KW"/>
</dbReference>
<dbReference type="CDD" id="cd03230">
    <property type="entry name" value="ABC_DR_subfamily_A"/>
    <property type="match status" value="1"/>
</dbReference>
<dbReference type="eggNOG" id="COG1131">
    <property type="taxonomic scope" value="Bacteria"/>
</dbReference>
<dbReference type="PATRIC" id="fig|1234679.3.peg.1079"/>
<keyword evidence="2" id="KW-0547">Nucleotide-binding</keyword>